<dbReference type="EMBL" id="LAZR01000226">
    <property type="protein sequence ID" value="KKN80729.1"/>
    <property type="molecule type" value="Genomic_DNA"/>
</dbReference>
<dbReference type="InterPro" id="IPR041374">
    <property type="entry name" value="BaeRF_family12"/>
</dbReference>
<sequence length="134" mass="14310">MILPNGTIVAVADGTTLKLFRNKGMETRLDLVLLDDPAVAPINPGSGARHRSDSANPDRGRPAEDGFAAASAEYLNRLAVEGTLDGLFLIADPRTLGELRKHFHAKLQAKIVGELPKDLVGHPIQDIATAIRNA</sequence>
<evidence type="ECO:0000313" key="2">
    <source>
        <dbReference type="EMBL" id="KKN80729.1"/>
    </source>
</evidence>
<dbReference type="Pfam" id="PF18856">
    <property type="entry name" value="baeRF_family12"/>
    <property type="match status" value="1"/>
</dbReference>
<name>A0A0F9TN78_9ZZZZ</name>
<gene>
    <name evidence="2" type="ORF">LCGC14_0326820</name>
</gene>
<reference evidence="2" key="1">
    <citation type="journal article" date="2015" name="Nature">
        <title>Complex archaea that bridge the gap between prokaryotes and eukaryotes.</title>
        <authorList>
            <person name="Spang A."/>
            <person name="Saw J.H."/>
            <person name="Jorgensen S.L."/>
            <person name="Zaremba-Niedzwiedzka K."/>
            <person name="Martijn J."/>
            <person name="Lind A.E."/>
            <person name="van Eijk R."/>
            <person name="Schleper C."/>
            <person name="Guy L."/>
            <person name="Ettema T.J."/>
        </authorList>
    </citation>
    <scope>NUCLEOTIDE SEQUENCE</scope>
</reference>
<protein>
    <recommendedName>
        <fullName evidence="3">Host cell attachment protein</fullName>
    </recommendedName>
</protein>
<evidence type="ECO:0000256" key="1">
    <source>
        <dbReference type="SAM" id="MobiDB-lite"/>
    </source>
</evidence>
<proteinExistence type="predicted"/>
<organism evidence="2">
    <name type="scientific">marine sediment metagenome</name>
    <dbReference type="NCBI Taxonomy" id="412755"/>
    <lineage>
        <taxon>unclassified sequences</taxon>
        <taxon>metagenomes</taxon>
        <taxon>ecological metagenomes</taxon>
    </lineage>
</organism>
<evidence type="ECO:0008006" key="3">
    <source>
        <dbReference type="Google" id="ProtNLM"/>
    </source>
</evidence>
<dbReference type="AlphaFoldDB" id="A0A0F9TN78"/>
<comment type="caution">
    <text evidence="2">The sequence shown here is derived from an EMBL/GenBank/DDBJ whole genome shotgun (WGS) entry which is preliminary data.</text>
</comment>
<feature type="compositionally biased region" description="Basic and acidic residues" evidence="1">
    <location>
        <begin position="50"/>
        <end position="64"/>
    </location>
</feature>
<feature type="region of interest" description="Disordered" evidence="1">
    <location>
        <begin position="41"/>
        <end position="64"/>
    </location>
</feature>
<accession>A0A0F9TN78</accession>